<name>A0A484BGF4_DRONA</name>
<accession>A0A484BGF4</accession>
<dbReference type="Proteomes" id="UP000295192">
    <property type="component" value="Unassembled WGS sequence"/>
</dbReference>
<dbReference type="OMA" id="FFKEWPG"/>
<reference evidence="1 2" key="1">
    <citation type="journal article" date="2019" name="J. Hered.">
        <title>An Improved Genome Assembly for Drosophila navojoa, the Basal Species in the mojavensis Cluster.</title>
        <authorList>
            <person name="Vanderlinde T."/>
            <person name="Dupim E.G."/>
            <person name="Nazario-Yepiz N.O."/>
            <person name="Carvalho A.B."/>
        </authorList>
    </citation>
    <scope>NUCLEOTIDE SEQUENCE [LARGE SCALE GENOMIC DNA]</scope>
    <source>
        <strain evidence="1">Navoj_Jal97</strain>
        <tissue evidence="1">Whole organism</tissue>
    </source>
</reference>
<dbReference type="AlphaFoldDB" id="A0A484BGF4"/>
<protein>
    <submittedName>
        <fullName evidence="1">Uncharacterized protein</fullName>
    </submittedName>
</protein>
<proteinExistence type="predicted"/>
<comment type="caution">
    <text evidence="1">The sequence shown here is derived from an EMBL/GenBank/DDBJ whole genome shotgun (WGS) entry which is preliminary data.</text>
</comment>
<gene>
    <name evidence="1" type="ORF">AWZ03_005564</name>
</gene>
<dbReference type="EMBL" id="LSRL02000037">
    <property type="protein sequence ID" value="TDG47946.1"/>
    <property type="molecule type" value="Genomic_DNA"/>
</dbReference>
<sequence length="136" mass="15867">MSLEECLAKMSKMTLVERGARESLERMDSSNPSCILNTTPVYCDESSDSSDSIQSAPELFVEQRKIENARLYPLEVKLYWTYEEVGRGLMKKKRKRRVDLYTERTVKRKKFFKEWPGTPTVLSPKQELGYEADDEN</sequence>
<keyword evidence="2" id="KW-1185">Reference proteome</keyword>
<evidence type="ECO:0000313" key="1">
    <source>
        <dbReference type="EMBL" id="TDG47946.1"/>
    </source>
</evidence>
<organism evidence="1 2">
    <name type="scientific">Drosophila navojoa</name>
    <name type="common">Fruit fly</name>
    <dbReference type="NCBI Taxonomy" id="7232"/>
    <lineage>
        <taxon>Eukaryota</taxon>
        <taxon>Metazoa</taxon>
        <taxon>Ecdysozoa</taxon>
        <taxon>Arthropoda</taxon>
        <taxon>Hexapoda</taxon>
        <taxon>Insecta</taxon>
        <taxon>Pterygota</taxon>
        <taxon>Neoptera</taxon>
        <taxon>Endopterygota</taxon>
        <taxon>Diptera</taxon>
        <taxon>Brachycera</taxon>
        <taxon>Muscomorpha</taxon>
        <taxon>Ephydroidea</taxon>
        <taxon>Drosophilidae</taxon>
        <taxon>Drosophila</taxon>
    </lineage>
</organism>
<evidence type="ECO:0000313" key="2">
    <source>
        <dbReference type="Proteomes" id="UP000295192"/>
    </source>
</evidence>